<proteinExistence type="predicted"/>
<feature type="domain" description="AAA" evidence="1">
    <location>
        <begin position="23"/>
        <end position="151"/>
    </location>
</feature>
<dbReference type="Pfam" id="PF13173">
    <property type="entry name" value="AAA_14"/>
    <property type="match status" value="1"/>
</dbReference>
<dbReference type="SUPFAM" id="SSF52540">
    <property type="entry name" value="P-loop containing nucleoside triphosphate hydrolases"/>
    <property type="match status" value="1"/>
</dbReference>
<reference evidence="3" key="1">
    <citation type="submission" date="2011-10" db="EMBL/GenBank/DDBJ databases">
        <authorList>
            <person name="Ning L."/>
        </authorList>
    </citation>
    <scope>NUCLEOTIDE SEQUENCE</scope>
</reference>
<name>K7PES3_9BACT</name>
<dbReference type="InterPro" id="IPR041682">
    <property type="entry name" value="AAA_14"/>
</dbReference>
<dbReference type="EMBL" id="JN903693">
    <property type="protein sequence ID" value="AFK83741.1"/>
    <property type="molecule type" value="Genomic_DNA"/>
</dbReference>
<organism evidence="3">
    <name type="scientific">uncultured bacterium 35A20</name>
    <dbReference type="NCBI Taxonomy" id="1194347"/>
    <lineage>
        <taxon>Bacteria</taxon>
        <taxon>environmental samples</taxon>
    </lineage>
</organism>
<feature type="domain" description="DUF4143" evidence="2">
    <location>
        <begin position="207"/>
        <end position="330"/>
    </location>
</feature>
<dbReference type="Pfam" id="PF13635">
    <property type="entry name" value="DUF4143"/>
    <property type="match status" value="1"/>
</dbReference>
<dbReference type="PANTHER" id="PTHR33295">
    <property type="entry name" value="ATPASE"/>
    <property type="match status" value="1"/>
</dbReference>
<reference evidence="3" key="2">
    <citation type="journal article" date="2013" name="Biotechnol. Bioeng.">
        <title>Biochemical characterization and crystal structure of a GH10 xylanase from termite gut bacteria reveal a novel structural feature and significance of its bacterial Ig-like domain.</title>
        <authorList>
            <person name="Han Q."/>
            <person name="Liu N."/>
            <person name="Robinson H."/>
            <person name="Cao L."/>
            <person name="Qian C."/>
            <person name="Wang Q."/>
            <person name="Xie L."/>
            <person name="Ding H."/>
            <person name="Wang Q."/>
            <person name="Huang Y."/>
            <person name="Li J."/>
            <person name="Zhou Z."/>
        </authorList>
    </citation>
    <scope>NUCLEOTIDE SEQUENCE</scope>
</reference>
<evidence type="ECO:0000313" key="3">
    <source>
        <dbReference type="EMBL" id="AFK83741.1"/>
    </source>
</evidence>
<evidence type="ECO:0000259" key="2">
    <source>
        <dbReference type="Pfam" id="PF13635"/>
    </source>
</evidence>
<dbReference type="InterPro" id="IPR025420">
    <property type="entry name" value="DUF4143"/>
</dbReference>
<dbReference type="PANTHER" id="PTHR33295:SF20">
    <property type="entry name" value="ATPASE"/>
    <property type="match status" value="1"/>
</dbReference>
<protein>
    <submittedName>
        <fullName evidence="3">ATPase</fullName>
    </submittedName>
</protein>
<sequence length="420" mass="48960">MTLINRPEYLKQLKSWHGQTELVKIITGVRRCGKSMLLTLFQNHLLADGIKKEQIHAINFEDDENEKYTDRKVLHNHILDCLVPDKMNYVFLDEIQIVQDWQKAVNSLRLRPNIDIYLTGSNAYMFSGELATLLGGRYIEIKMQPLSFKEYVDGKNTINESKQAINLQEEYDHYIRESGFPQTLFMNGNRQMINDYLMNSVYLNTIQKDIIRRYKIKDTIRLENIIRYMFDNIGNETSLRGIEAGLRQDGRKATVKTIDIYLQGLLDSYLMYKCPRYDLKGKKLLHSECKYYAADMGLRTALLGRENTDLGYMLENVVYLELLRRGYNVTVGKVKKKTVKGEPPKIIEVDFAAVKPGGNPEYYQVSWTVMGNEETYKREIMSLEEIKDNYPKYLLTMDFGSAMHKGIKRVNVLDWLLGKE</sequence>
<accession>K7PES3</accession>
<dbReference type="AlphaFoldDB" id="K7PES3"/>
<evidence type="ECO:0000259" key="1">
    <source>
        <dbReference type="Pfam" id="PF13173"/>
    </source>
</evidence>
<dbReference type="InterPro" id="IPR027417">
    <property type="entry name" value="P-loop_NTPase"/>
</dbReference>